<keyword evidence="3 10" id="KW-0479">Metal-binding</keyword>
<accession>A0AAV2SJ35</accession>
<dbReference type="SUPFAM" id="SSF55486">
    <property type="entry name" value="Metalloproteases ('zincins'), catalytic domain"/>
    <property type="match status" value="1"/>
</dbReference>
<comment type="caution">
    <text evidence="16">The sequence shown here is derived from an EMBL/GenBank/DDBJ whole genome shotgun (WGS) entry which is preliminary data.</text>
</comment>
<dbReference type="GO" id="GO:0031012">
    <property type="term" value="C:extracellular matrix"/>
    <property type="evidence" value="ECO:0007669"/>
    <property type="project" value="InterPro"/>
</dbReference>
<comment type="similarity">
    <text evidence="1">Belongs to the peptidase M10A family.</text>
</comment>
<feature type="binding site" evidence="10">
    <location>
        <position position="205"/>
    </location>
    <ligand>
        <name>Zn(2+)</name>
        <dbReference type="ChEBI" id="CHEBI:29105"/>
        <label>2</label>
        <note>catalytic</note>
    </ligand>
</feature>
<keyword evidence="4" id="KW-0677">Repeat</keyword>
<evidence type="ECO:0000256" key="9">
    <source>
        <dbReference type="PIRSR" id="PIRSR001191-1"/>
    </source>
</evidence>
<dbReference type="SMART" id="SM00235">
    <property type="entry name" value="ZnMc"/>
    <property type="match status" value="1"/>
</dbReference>
<feature type="domain" description="Peptidase metallopeptidase" evidence="15">
    <location>
        <begin position="82"/>
        <end position="250"/>
    </location>
</feature>
<evidence type="ECO:0000256" key="13">
    <source>
        <dbReference type="PROSITE-ProRule" id="PRU01011"/>
    </source>
</evidence>
<keyword evidence="6 10" id="KW-0862">Zinc</keyword>
<feature type="binding site" evidence="11">
    <location>
        <position position="152"/>
    </location>
    <ligand>
        <name>Zn(2+)</name>
        <dbReference type="ChEBI" id="CHEBI:29105"/>
        <label>1</label>
    </ligand>
</feature>
<feature type="binding site" evidence="11">
    <location>
        <position position="318"/>
    </location>
    <ligand>
        <name>Ca(2+)</name>
        <dbReference type="ChEBI" id="CHEBI:29108"/>
        <label>4</label>
    </ligand>
</feature>
<feature type="region of interest" description="Disordered" evidence="14">
    <location>
        <begin position="249"/>
        <end position="309"/>
    </location>
</feature>
<feature type="binding site" evidence="11">
    <location>
        <position position="181"/>
    </location>
    <ligand>
        <name>Ca(2+)</name>
        <dbReference type="ChEBI" id="CHEBI:29108"/>
        <label>3</label>
    </ligand>
</feature>
<dbReference type="Pfam" id="PF00045">
    <property type="entry name" value="Hemopexin"/>
    <property type="match status" value="1"/>
</dbReference>
<evidence type="ECO:0000256" key="10">
    <source>
        <dbReference type="PIRSR" id="PIRSR001191-2"/>
    </source>
</evidence>
<evidence type="ECO:0000256" key="3">
    <source>
        <dbReference type="ARBA" id="ARBA00022723"/>
    </source>
</evidence>
<feature type="compositionally biased region" description="Basic and acidic residues" evidence="14">
    <location>
        <begin position="262"/>
        <end position="273"/>
    </location>
</feature>
<dbReference type="Proteomes" id="UP001497623">
    <property type="component" value="Unassembled WGS sequence"/>
</dbReference>
<dbReference type="PANTHER" id="PTHR10201">
    <property type="entry name" value="MATRIX METALLOPROTEINASE"/>
    <property type="match status" value="1"/>
</dbReference>
<keyword evidence="7" id="KW-0482">Metalloprotease</keyword>
<feature type="binding site" evidence="11">
    <location>
        <position position="165"/>
    </location>
    <ligand>
        <name>Zn(2+)</name>
        <dbReference type="ChEBI" id="CHEBI:29105"/>
        <label>1</label>
    </ligand>
</feature>
<keyword evidence="8" id="KW-0865">Zymogen</keyword>
<feature type="binding site" evidence="11">
    <location>
        <position position="368"/>
    </location>
    <ligand>
        <name>Ca(2+)</name>
        <dbReference type="ChEBI" id="CHEBI:29108"/>
        <label>4</label>
    </ligand>
</feature>
<feature type="non-terminal residue" evidence="16">
    <location>
        <position position="532"/>
    </location>
</feature>
<dbReference type="PROSITE" id="PS51642">
    <property type="entry name" value="HEMOPEXIN_2"/>
    <property type="match status" value="2"/>
</dbReference>
<dbReference type="SMART" id="SM00120">
    <property type="entry name" value="HX"/>
    <property type="match status" value="4"/>
</dbReference>
<dbReference type="InterPro" id="IPR024079">
    <property type="entry name" value="MetalloPept_cat_dom_sf"/>
</dbReference>
<evidence type="ECO:0000256" key="7">
    <source>
        <dbReference type="ARBA" id="ARBA00023049"/>
    </source>
</evidence>
<evidence type="ECO:0000256" key="12">
    <source>
        <dbReference type="PIRSR" id="PIRSR621190-3"/>
    </source>
</evidence>
<feature type="binding site" evidence="10">
    <location>
        <position position="215"/>
    </location>
    <ligand>
        <name>Zn(2+)</name>
        <dbReference type="ChEBI" id="CHEBI:29105"/>
        <label>2</label>
        <note>catalytic</note>
    </ligand>
</feature>
<feature type="disulfide bond" evidence="12">
    <location>
        <begin position="313"/>
        <end position="504"/>
    </location>
</feature>
<feature type="binding site" evidence="11">
    <location>
        <position position="140"/>
    </location>
    <ligand>
        <name>Ca(2+)</name>
        <dbReference type="ChEBI" id="CHEBI:29108"/>
        <label>2</label>
    </ligand>
</feature>
<keyword evidence="11" id="KW-0106">Calcium</keyword>
<evidence type="ECO:0000256" key="11">
    <source>
        <dbReference type="PIRSR" id="PIRSR621190-2"/>
    </source>
</evidence>
<feature type="binding site" evidence="11">
    <location>
        <position position="182"/>
    </location>
    <ligand>
        <name>Ca(2+)</name>
        <dbReference type="ChEBI" id="CHEBI:29108"/>
        <label>1</label>
    </ligand>
</feature>
<comment type="cofactor">
    <cofactor evidence="11">
        <name>Ca(2+)</name>
        <dbReference type="ChEBI" id="CHEBI:29108"/>
    </cofactor>
    <text evidence="11">Can bind about 5 Ca(2+) ions per subunit.</text>
</comment>
<feature type="binding site" evidence="11">
    <location>
        <position position="157"/>
    </location>
    <ligand>
        <name>Ca(2+)</name>
        <dbReference type="ChEBI" id="CHEBI:29108"/>
        <label>3</label>
    </ligand>
</feature>
<dbReference type="GO" id="GO:0006508">
    <property type="term" value="P:proteolysis"/>
    <property type="evidence" value="ECO:0007669"/>
    <property type="project" value="UniProtKB-KW"/>
</dbReference>
<feature type="binding site" evidence="11">
    <location>
        <position position="465"/>
    </location>
    <ligand>
        <name>Ca(2+)</name>
        <dbReference type="ChEBI" id="CHEBI:29108"/>
        <label>5</label>
    </ligand>
</feature>
<dbReference type="PANTHER" id="PTHR10201:SF308">
    <property type="entry name" value="MATRIX METALLOPROTEINASE 2"/>
    <property type="match status" value="1"/>
</dbReference>
<keyword evidence="2" id="KW-0645">Protease</keyword>
<dbReference type="Gene3D" id="2.110.10.10">
    <property type="entry name" value="Hemopexin-like domain"/>
    <property type="match status" value="1"/>
</dbReference>
<dbReference type="AlphaFoldDB" id="A0AAV2SJ35"/>
<evidence type="ECO:0000256" key="4">
    <source>
        <dbReference type="ARBA" id="ARBA00022737"/>
    </source>
</evidence>
<keyword evidence="5" id="KW-0378">Hydrolase</keyword>
<dbReference type="SUPFAM" id="SSF50923">
    <property type="entry name" value="Hemopexin-like domain"/>
    <property type="match status" value="1"/>
</dbReference>
<feature type="binding site" evidence="11">
    <location>
        <position position="150"/>
    </location>
    <ligand>
        <name>Zn(2+)</name>
        <dbReference type="ChEBI" id="CHEBI:29105"/>
        <label>1</label>
    </ligand>
</feature>
<dbReference type="InterPro" id="IPR036375">
    <property type="entry name" value="Hemopexin-like_dom_sf"/>
</dbReference>
<dbReference type="GO" id="GO:0005615">
    <property type="term" value="C:extracellular space"/>
    <property type="evidence" value="ECO:0007669"/>
    <property type="project" value="TreeGrafter"/>
</dbReference>
<evidence type="ECO:0000256" key="14">
    <source>
        <dbReference type="SAM" id="MobiDB-lite"/>
    </source>
</evidence>
<feature type="binding site" evidence="11">
    <location>
        <position position="415"/>
    </location>
    <ligand>
        <name>Ca(2+)</name>
        <dbReference type="ChEBI" id="CHEBI:29108"/>
        <label>5</label>
    </ligand>
</feature>
<feature type="binding site" evidence="11">
    <location>
        <position position="179"/>
    </location>
    <ligand>
        <name>Zn(2+)</name>
        <dbReference type="ChEBI" id="CHEBI:29105"/>
        <label>1</label>
    </ligand>
</feature>
<dbReference type="GO" id="GO:0030198">
    <property type="term" value="P:extracellular matrix organization"/>
    <property type="evidence" value="ECO:0007669"/>
    <property type="project" value="TreeGrafter"/>
</dbReference>
<dbReference type="InterPro" id="IPR018487">
    <property type="entry name" value="Hemopexin-like_repeat"/>
</dbReference>
<feature type="binding site" evidence="10">
    <location>
        <position position="209"/>
    </location>
    <ligand>
        <name>Zn(2+)</name>
        <dbReference type="ChEBI" id="CHEBI:29105"/>
        <label>2</label>
        <note>catalytic</note>
    </ligand>
</feature>
<feature type="binding site" evidence="11">
    <location>
        <position position="184"/>
    </location>
    <ligand>
        <name>Ca(2+)</name>
        <dbReference type="ChEBI" id="CHEBI:29108"/>
        <label>3</label>
    </ligand>
</feature>
<feature type="repeat" description="Hemopexin" evidence="13">
    <location>
        <begin position="409"/>
        <end position="458"/>
    </location>
</feature>
<evidence type="ECO:0000313" key="17">
    <source>
        <dbReference type="Proteomes" id="UP001497623"/>
    </source>
</evidence>
<feature type="non-terminal residue" evidence="16">
    <location>
        <position position="1"/>
    </location>
</feature>
<dbReference type="CDD" id="cd00094">
    <property type="entry name" value="HX"/>
    <property type="match status" value="1"/>
</dbReference>
<feature type="binding site" evidence="11">
    <location>
        <position position="177"/>
    </location>
    <ligand>
        <name>Ca(2+)</name>
        <dbReference type="ChEBI" id="CHEBI:29108"/>
        <label>2</label>
    </ligand>
</feature>
<dbReference type="GO" id="GO:0008270">
    <property type="term" value="F:zinc ion binding"/>
    <property type="evidence" value="ECO:0007669"/>
    <property type="project" value="InterPro"/>
</dbReference>
<dbReference type="InterPro" id="IPR021190">
    <property type="entry name" value="Pept_M10A"/>
</dbReference>
<reference evidence="16 17" key="1">
    <citation type="submission" date="2024-05" db="EMBL/GenBank/DDBJ databases">
        <authorList>
            <person name="Wallberg A."/>
        </authorList>
    </citation>
    <scope>NUCLEOTIDE SEQUENCE [LARGE SCALE GENOMIC DNA]</scope>
</reference>
<dbReference type="EMBL" id="CAXKWB010074133">
    <property type="protein sequence ID" value="CAL4197703.1"/>
    <property type="molecule type" value="Genomic_DNA"/>
</dbReference>
<dbReference type="Pfam" id="PF00413">
    <property type="entry name" value="Peptidase_M10"/>
    <property type="match status" value="1"/>
</dbReference>
<dbReference type="GO" id="GO:0030574">
    <property type="term" value="P:collagen catabolic process"/>
    <property type="evidence" value="ECO:0007669"/>
    <property type="project" value="TreeGrafter"/>
</dbReference>
<protein>
    <recommendedName>
        <fullName evidence="15">Peptidase metallopeptidase domain-containing protein</fullName>
    </recommendedName>
</protein>
<dbReference type="InterPro" id="IPR033739">
    <property type="entry name" value="M10A_MMP"/>
</dbReference>
<keyword evidence="12" id="KW-1015">Disulfide bond</keyword>
<name>A0AAV2SJ35_MEGNR</name>
<feature type="binding site" evidence="11">
    <location>
        <position position="370"/>
    </location>
    <ligand>
        <name>Ca(2+)</name>
        <dbReference type="ChEBI" id="CHEBI:29108"/>
        <label>5</label>
    </ligand>
</feature>
<proteinExistence type="inferred from homology"/>
<evidence type="ECO:0000256" key="5">
    <source>
        <dbReference type="ARBA" id="ARBA00022801"/>
    </source>
</evidence>
<dbReference type="InterPro" id="IPR001818">
    <property type="entry name" value="Pept_M10_metallopeptidase"/>
</dbReference>
<evidence type="ECO:0000313" key="16">
    <source>
        <dbReference type="EMBL" id="CAL4197703.1"/>
    </source>
</evidence>
<comment type="cofactor">
    <cofactor evidence="11">
        <name>Zn(2+)</name>
        <dbReference type="ChEBI" id="CHEBI:29105"/>
    </cofactor>
    <text evidence="11">Binds 2 Zn(2+) ions per subunit.</text>
</comment>
<dbReference type="Gene3D" id="3.40.390.10">
    <property type="entry name" value="Collagenase (Catalytic Domain)"/>
    <property type="match status" value="1"/>
</dbReference>
<gene>
    <name evidence="16" type="ORF">MNOR_LOCUS37313</name>
</gene>
<dbReference type="GO" id="GO:0004222">
    <property type="term" value="F:metalloendopeptidase activity"/>
    <property type="evidence" value="ECO:0007669"/>
    <property type="project" value="InterPro"/>
</dbReference>
<dbReference type="InterPro" id="IPR000585">
    <property type="entry name" value="Hemopexin-like_dom"/>
</dbReference>
<evidence type="ECO:0000259" key="15">
    <source>
        <dbReference type="SMART" id="SM00235"/>
    </source>
</evidence>
<evidence type="ECO:0000256" key="1">
    <source>
        <dbReference type="ARBA" id="ARBA00010370"/>
    </source>
</evidence>
<evidence type="ECO:0000256" key="8">
    <source>
        <dbReference type="ARBA" id="ARBA00023145"/>
    </source>
</evidence>
<dbReference type="PIRSF" id="PIRSF001191">
    <property type="entry name" value="Peptidase_M10A_matrix"/>
    <property type="match status" value="1"/>
</dbReference>
<keyword evidence="17" id="KW-1185">Reference proteome</keyword>
<feature type="compositionally biased region" description="Pro residues" evidence="14">
    <location>
        <begin position="274"/>
        <end position="296"/>
    </location>
</feature>
<feature type="binding site" evidence="11">
    <location>
        <position position="184"/>
    </location>
    <ligand>
        <name>Ca(2+)</name>
        <dbReference type="ChEBI" id="CHEBI:29108"/>
        <label>1</label>
    </ligand>
</feature>
<evidence type="ECO:0000256" key="2">
    <source>
        <dbReference type="ARBA" id="ARBA00022670"/>
    </source>
</evidence>
<feature type="binding site" evidence="11">
    <location>
        <position position="223"/>
    </location>
    <ligand>
        <name>Zn(2+)</name>
        <dbReference type="ChEBI" id="CHEBI:29105"/>
        <label>2</label>
        <note>catalytic</note>
    </ligand>
</feature>
<feature type="repeat" description="Hemopexin" evidence="13">
    <location>
        <begin position="459"/>
        <end position="504"/>
    </location>
</feature>
<dbReference type="PRINTS" id="PR00138">
    <property type="entry name" value="MATRIXIN"/>
</dbReference>
<feature type="active site" evidence="9">
    <location>
        <position position="206"/>
    </location>
</feature>
<evidence type="ECO:0000256" key="6">
    <source>
        <dbReference type="ARBA" id="ARBA00022833"/>
    </source>
</evidence>
<dbReference type="CDD" id="cd04278">
    <property type="entry name" value="ZnMc_MMP"/>
    <property type="match status" value="1"/>
</dbReference>
<sequence length="532" mass="61025">THNPDSKWSSHSNLSMIGVRNLPDISNHVIHRNNFEERANTSENYEGYKAISNSSWCGFRDYMYNFLQNATSGKRHKRYTLQGNKWKKKDLTWTLRKGPSNQRLLDINIIRSIMTKAFNLWQDNSGLTFQEVHASSTNVDIYVDFATYDHDDPYPFDGKGQTLAHAFYPGSGAISGDVHFDDHEQFAVHSERDQDKVSLYFTAAHEIGHSLGIRHSDDNTALMAPFYQNFDEGFTLPEDDRIAIQTLYGPADVQPILPPRTDPPRTDPPRIDPPRPNPPRPYTPRPSPPTTHPPRPYQGKCPNIDKPNGPDMCEGNVDAAFQYSDTLIFFKETKVWWVRPITTRGYTIENIDIYYLFRSLPKTFTSIDAAYENPADNTIALFSKDKVYIQEGFNSRGQSYSLEELGIHVSSIEAAMVWGHNGRIYIFGHNQYWRLTHVNKKPVVDLDYPRDINVWRGIPHNISAVITKGTITYFFAENIFWEFDNLQMRTTGPPKLTAPHWFSCPNFNSNEHILCSSATTINKSYIVFVIII</sequence>
<organism evidence="16 17">
    <name type="scientific">Meganyctiphanes norvegica</name>
    <name type="common">Northern krill</name>
    <name type="synonym">Thysanopoda norvegica</name>
    <dbReference type="NCBI Taxonomy" id="48144"/>
    <lineage>
        <taxon>Eukaryota</taxon>
        <taxon>Metazoa</taxon>
        <taxon>Ecdysozoa</taxon>
        <taxon>Arthropoda</taxon>
        <taxon>Crustacea</taxon>
        <taxon>Multicrustacea</taxon>
        <taxon>Malacostraca</taxon>
        <taxon>Eumalacostraca</taxon>
        <taxon>Eucarida</taxon>
        <taxon>Euphausiacea</taxon>
        <taxon>Euphausiidae</taxon>
        <taxon>Meganyctiphanes</taxon>
    </lineage>
</organism>
<feature type="binding site" evidence="11">
    <location>
        <position position="158"/>
    </location>
    <ligand>
        <name>Ca(2+)</name>
        <dbReference type="ChEBI" id="CHEBI:29108"/>
        <label>3</label>
    </ligand>
</feature>
<dbReference type="InterPro" id="IPR006026">
    <property type="entry name" value="Peptidase_Metallo"/>
</dbReference>